<feature type="region of interest" description="Disordered" evidence="1">
    <location>
        <begin position="1"/>
        <end position="20"/>
    </location>
</feature>
<evidence type="ECO:0000256" key="1">
    <source>
        <dbReference type="SAM" id="MobiDB-lite"/>
    </source>
</evidence>
<dbReference type="EMBL" id="JBEPMO010000005">
    <property type="protein sequence ID" value="MET3731630.1"/>
    <property type="molecule type" value="Genomic_DNA"/>
</dbReference>
<evidence type="ECO:0000313" key="2">
    <source>
        <dbReference type="EMBL" id="MET3731630.1"/>
    </source>
</evidence>
<sequence>MNFFKKLFSGKSHNQDENKNRVPLKEVYTEDYHAKRYLEEKLDKSNELVDGSLKMLKSYFIDTQTEEPIVEPINHPKNIDAAVQEGMGFYRYCKLFEQEDKQIGLTLTMAFSFYMVENFGFVLYKDKSPEYPLRFMTLQFNNDGGVISLYPFEYSLKVLNGEASFNELVEKVKNNLQTIPTASEFLDKLKEDLFN</sequence>
<name>A0ABV2LSU7_9FLAO</name>
<dbReference type="RefSeq" id="WP_354508077.1">
    <property type="nucleotide sequence ID" value="NZ_JBEPMO010000005.1"/>
</dbReference>
<evidence type="ECO:0000313" key="3">
    <source>
        <dbReference type="Proteomes" id="UP001549146"/>
    </source>
</evidence>
<organism evidence="2 3">
    <name type="scientific">Moheibacter stercoris</name>
    <dbReference type="NCBI Taxonomy" id="1628251"/>
    <lineage>
        <taxon>Bacteria</taxon>
        <taxon>Pseudomonadati</taxon>
        <taxon>Bacteroidota</taxon>
        <taxon>Flavobacteriia</taxon>
        <taxon>Flavobacteriales</taxon>
        <taxon>Weeksellaceae</taxon>
        <taxon>Moheibacter</taxon>
    </lineage>
</organism>
<gene>
    <name evidence="2" type="ORF">ABID46_001204</name>
</gene>
<dbReference type="Proteomes" id="UP001549146">
    <property type="component" value="Unassembled WGS sequence"/>
</dbReference>
<keyword evidence="3" id="KW-1185">Reference proteome</keyword>
<comment type="caution">
    <text evidence="2">The sequence shown here is derived from an EMBL/GenBank/DDBJ whole genome shotgun (WGS) entry which is preliminary data.</text>
</comment>
<protein>
    <submittedName>
        <fullName evidence="2">Uncharacterized protein</fullName>
    </submittedName>
</protein>
<proteinExistence type="predicted"/>
<accession>A0ABV2LSU7</accession>
<reference evidence="2 3" key="1">
    <citation type="submission" date="2024-06" db="EMBL/GenBank/DDBJ databases">
        <title>Genomic Encyclopedia of Type Strains, Phase IV (KMG-IV): sequencing the most valuable type-strain genomes for metagenomic binning, comparative biology and taxonomic classification.</title>
        <authorList>
            <person name="Goeker M."/>
        </authorList>
    </citation>
    <scope>NUCLEOTIDE SEQUENCE [LARGE SCALE GENOMIC DNA]</scope>
    <source>
        <strain evidence="2 3">DSM 29388</strain>
    </source>
</reference>